<dbReference type="EMBL" id="DWWD01000020">
    <property type="protein sequence ID" value="HJC49814.1"/>
    <property type="molecule type" value="Genomic_DNA"/>
</dbReference>
<evidence type="ECO:0000313" key="3">
    <source>
        <dbReference type="Proteomes" id="UP000823904"/>
    </source>
</evidence>
<keyword evidence="1" id="KW-0472">Membrane</keyword>
<accession>A0A9D2T8R4</accession>
<gene>
    <name evidence="2" type="ORF">H9754_04425</name>
</gene>
<dbReference type="AlphaFoldDB" id="A0A9D2T8R4"/>
<feature type="transmembrane region" description="Helical" evidence="1">
    <location>
        <begin position="43"/>
        <end position="62"/>
    </location>
</feature>
<reference evidence="2" key="1">
    <citation type="journal article" date="2021" name="PeerJ">
        <title>Extensive microbial diversity within the chicken gut microbiome revealed by metagenomics and culture.</title>
        <authorList>
            <person name="Gilroy R."/>
            <person name="Ravi A."/>
            <person name="Getino M."/>
            <person name="Pursley I."/>
            <person name="Horton D.L."/>
            <person name="Alikhan N.F."/>
            <person name="Baker D."/>
            <person name="Gharbi K."/>
            <person name="Hall N."/>
            <person name="Watson M."/>
            <person name="Adriaenssens E.M."/>
            <person name="Foster-Nyarko E."/>
            <person name="Jarju S."/>
            <person name="Secka A."/>
            <person name="Antonio M."/>
            <person name="Oren A."/>
            <person name="Chaudhuri R.R."/>
            <person name="La Ragione R."/>
            <person name="Hildebrand F."/>
            <person name="Pallen M.J."/>
        </authorList>
    </citation>
    <scope>NUCLEOTIDE SEQUENCE</scope>
    <source>
        <strain evidence="2">ChiSjej3B21-8574</strain>
    </source>
</reference>
<reference evidence="2" key="2">
    <citation type="submission" date="2021-04" db="EMBL/GenBank/DDBJ databases">
        <authorList>
            <person name="Gilroy R."/>
        </authorList>
    </citation>
    <scope>NUCLEOTIDE SEQUENCE</scope>
    <source>
        <strain evidence="2">ChiSjej3B21-8574</strain>
    </source>
</reference>
<evidence type="ECO:0000313" key="2">
    <source>
        <dbReference type="EMBL" id="HJC49814.1"/>
    </source>
</evidence>
<protein>
    <submittedName>
        <fullName evidence="2">Uncharacterized protein</fullName>
    </submittedName>
</protein>
<dbReference type="Proteomes" id="UP000823904">
    <property type="component" value="Unassembled WGS sequence"/>
</dbReference>
<name>A0A9D2T8R4_9FIRM</name>
<organism evidence="2 3">
    <name type="scientific">Candidatus Anaerostipes avistercoris</name>
    <dbReference type="NCBI Taxonomy" id="2838462"/>
    <lineage>
        <taxon>Bacteria</taxon>
        <taxon>Bacillati</taxon>
        <taxon>Bacillota</taxon>
        <taxon>Clostridia</taxon>
        <taxon>Lachnospirales</taxon>
        <taxon>Lachnospiraceae</taxon>
        <taxon>Anaerostipes</taxon>
    </lineage>
</organism>
<evidence type="ECO:0000256" key="1">
    <source>
        <dbReference type="SAM" id="Phobius"/>
    </source>
</evidence>
<keyword evidence="1" id="KW-1133">Transmembrane helix</keyword>
<keyword evidence="1" id="KW-0812">Transmembrane</keyword>
<comment type="caution">
    <text evidence="2">The sequence shown here is derived from an EMBL/GenBank/DDBJ whole genome shotgun (WGS) entry which is preliminary data.</text>
</comment>
<sequence length="96" mass="11293">MNPTTDFELERRRLNQTYEKLNMGNQPPDEENHPATYWTFLKLRIGFSILLLFFLAASVKAFDSPETKNVQKVLQQIDQKDPYTQKILSQVKSFLQ</sequence>
<proteinExistence type="predicted"/>